<evidence type="ECO:0000313" key="3">
    <source>
        <dbReference type="EMBL" id="MEE2053370.1"/>
    </source>
</evidence>
<comment type="caution">
    <text evidence="3">The sequence shown here is derived from an EMBL/GenBank/DDBJ whole genome shotgun (WGS) entry which is preliminary data.</text>
</comment>
<dbReference type="EMBL" id="JAUUCC010000069">
    <property type="protein sequence ID" value="MEE2053370.1"/>
    <property type="molecule type" value="Genomic_DNA"/>
</dbReference>
<feature type="region of interest" description="Disordered" evidence="1">
    <location>
        <begin position="24"/>
        <end position="68"/>
    </location>
</feature>
<dbReference type="Proteomes" id="UP001348641">
    <property type="component" value="Unassembled WGS sequence"/>
</dbReference>
<reference evidence="3 4" key="1">
    <citation type="submission" date="2023-07" db="EMBL/GenBank/DDBJ databases">
        <authorList>
            <person name="Girao M."/>
            <person name="Carvalho M.F."/>
        </authorList>
    </citation>
    <scope>NUCLEOTIDE SEQUENCE [LARGE SCALE GENOMIC DNA]</scope>
    <source>
        <strain evidence="3 4">66/93</strain>
    </source>
</reference>
<keyword evidence="2" id="KW-0732">Signal</keyword>
<feature type="signal peptide" evidence="2">
    <location>
        <begin position="1"/>
        <end position="23"/>
    </location>
</feature>
<name>A0ABU7KVN6_9ACTN</name>
<evidence type="ECO:0000256" key="2">
    <source>
        <dbReference type="SAM" id="SignalP"/>
    </source>
</evidence>
<sequence length="158" mass="15308">MTSPLPRPLPALTAALAATALLAGCSAGPPDQDPAGAGASPSEGDAGSPAAPSAGPAGPDLPEAADGTDLEACADAECEVLVEAGDEFAMDGTHGVDRFVVDAVDGEGLGMSGFGPGIELSGHLPPPDGDQPPTFVMNGFTITLVAVDGSTALMTLSP</sequence>
<dbReference type="PROSITE" id="PS51257">
    <property type="entry name" value="PROKAR_LIPOPROTEIN"/>
    <property type="match status" value="1"/>
</dbReference>
<gene>
    <name evidence="3" type="ORF">Q8A49_22970</name>
</gene>
<organism evidence="3 4">
    <name type="scientific">Nocardiopsis tropica</name>
    <dbReference type="NCBI Taxonomy" id="109330"/>
    <lineage>
        <taxon>Bacteria</taxon>
        <taxon>Bacillati</taxon>
        <taxon>Actinomycetota</taxon>
        <taxon>Actinomycetes</taxon>
        <taxon>Streptosporangiales</taxon>
        <taxon>Nocardiopsidaceae</taxon>
        <taxon>Nocardiopsis</taxon>
    </lineage>
</organism>
<feature type="chain" id="PRO_5045805534" evidence="2">
    <location>
        <begin position="24"/>
        <end position="158"/>
    </location>
</feature>
<evidence type="ECO:0000256" key="1">
    <source>
        <dbReference type="SAM" id="MobiDB-lite"/>
    </source>
</evidence>
<evidence type="ECO:0000313" key="4">
    <source>
        <dbReference type="Proteomes" id="UP001348641"/>
    </source>
</evidence>
<feature type="compositionally biased region" description="Low complexity" evidence="1">
    <location>
        <begin position="33"/>
        <end position="60"/>
    </location>
</feature>
<accession>A0ABU7KVN6</accession>
<dbReference type="RefSeq" id="WP_330160325.1">
    <property type="nucleotide sequence ID" value="NZ_BAAAJA010000008.1"/>
</dbReference>
<proteinExistence type="predicted"/>
<protein>
    <submittedName>
        <fullName evidence="3">Uncharacterized protein</fullName>
    </submittedName>
</protein>